<evidence type="ECO:0000256" key="1">
    <source>
        <dbReference type="SAM" id="MobiDB-lite"/>
    </source>
</evidence>
<feature type="compositionally biased region" description="Basic residues" evidence="1">
    <location>
        <begin position="7"/>
        <end position="22"/>
    </location>
</feature>
<dbReference type="AlphaFoldDB" id="A0A6J4TKV0"/>
<accession>A0A6J4TKV0</accession>
<gene>
    <name evidence="2" type="ORF">AVDCRST_MAG79-471</name>
</gene>
<evidence type="ECO:0000313" key="2">
    <source>
        <dbReference type="EMBL" id="CAA9525276.1"/>
    </source>
</evidence>
<feature type="non-terminal residue" evidence="2">
    <location>
        <position position="101"/>
    </location>
</feature>
<feature type="non-terminal residue" evidence="2">
    <location>
        <position position="1"/>
    </location>
</feature>
<feature type="compositionally biased region" description="Basic residues" evidence="1">
    <location>
        <begin position="84"/>
        <end position="101"/>
    </location>
</feature>
<feature type="region of interest" description="Disordered" evidence="1">
    <location>
        <begin position="1"/>
        <end position="48"/>
    </location>
</feature>
<reference evidence="2" key="1">
    <citation type="submission" date="2020-02" db="EMBL/GenBank/DDBJ databases">
        <authorList>
            <person name="Meier V. D."/>
        </authorList>
    </citation>
    <scope>NUCLEOTIDE SEQUENCE</scope>
    <source>
        <strain evidence="2">AVDCRST_MAG79</strain>
    </source>
</reference>
<protein>
    <submittedName>
        <fullName evidence="2">Uncharacterized protein</fullName>
    </submittedName>
</protein>
<feature type="region of interest" description="Disordered" evidence="1">
    <location>
        <begin position="64"/>
        <end position="101"/>
    </location>
</feature>
<proteinExistence type="predicted"/>
<sequence>EAASCSRHGRARVRSRRHRAAARRSDRRQGGVHGRPDGGASPERGGLPADRALQCEERVLRAHQDAQLPGSRRPGAPVAAPARAVRRRLHPPRRRCLPRLL</sequence>
<feature type="compositionally biased region" description="Low complexity" evidence="1">
    <location>
        <begin position="72"/>
        <end position="83"/>
    </location>
</feature>
<organism evidence="2">
    <name type="scientific">uncultured Thermoleophilia bacterium</name>
    <dbReference type="NCBI Taxonomy" id="1497501"/>
    <lineage>
        <taxon>Bacteria</taxon>
        <taxon>Bacillati</taxon>
        <taxon>Actinomycetota</taxon>
        <taxon>Thermoleophilia</taxon>
        <taxon>environmental samples</taxon>
    </lineage>
</organism>
<dbReference type="EMBL" id="CADCWC010000087">
    <property type="protein sequence ID" value="CAA9525276.1"/>
    <property type="molecule type" value="Genomic_DNA"/>
</dbReference>
<name>A0A6J4TKV0_9ACTN</name>